<name>I1D0K8_9PSEU</name>
<dbReference type="AlphaFoldDB" id="I1D0K8"/>
<dbReference type="SMART" id="SM00331">
    <property type="entry name" value="PP2C_SIG"/>
    <property type="match status" value="1"/>
</dbReference>
<accession>I1D0K8</accession>
<dbReference type="InterPro" id="IPR052016">
    <property type="entry name" value="Bact_Sigma-Reg"/>
</dbReference>
<evidence type="ECO:0000256" key="1">
    <source>
        <dbReference type="ARBA" id="ARBA00022801"/>
    </source>
</evidence>
<gene>
    <name evidence="3" type="ORF">SacglDRAFT_01564</name>
</gene>
<dbReference type="InterPro" id="IPR001932">
    <property type="entry name" value="PPM-type_phosphatase-like_dom"/>
</dbReference>
<proteinExistence type="predicted"/>
<dbReference type="Pfam" id="PF07228">
    <property type="entry name" value="SpoIIE"/>
    <property type="match status" value="1"/>
</dbReference>
<feature type="domain" description="PPM-type phosphatase" evidence="2">
    <location>
        <begin position="172"/>
        <end position="392"/>
    </location>
</feature>
<dbReference type="PANTHER" id="PTHR43156">
    <property type="entry name" value="STAGE II SPORULATION PROTEIN E-RELATED"/>
    <property type="match status" value="1"/>
</dbReference>
<dbReference type="STRING" id="928724.SacglDRAFT_01564"/>
<dbReference type="Proteomes" id="UP000005087">
    <property type="component" value="Chromosome"/>
</dbReference>
<protein>
    <submittedName>
        <fullName evidence="3">Stage II sporulation protein E (SpoIIE)</fullName>
    </submittedName>
</protein>
<evidence type="ECO:0000313" key="4">
    <source>
        <dbReference type="Proteomes" id="UP000005087"/>
    </source>
</evidence>
<dbReference type="PANTHER" id="PTHR43156:SF2">
    <property type="entry name" value="STAGE II SPORULATION PROTEIN E"/>
    <property type="match status" value="1"/>
</dbReference>
<sequence length="410" mass="45120">MEPNAWWDVVADIVGETHRASGPDLGRVADHAMRRLGMAAELYLADHGQRVLTPITAEGRAPIAIEGTLAGRAFQLQEPTWAPTRGPATELWVPMVDGTERIGAVRFGLPDDLSPWDVEVRERCIALADLLGHIVASKFAYGDALHVARRTTPFTPDAELLWQLLPPLTFASEDIMISVVLEPYQRVGGDAFDYAVDERNAFCALFDSVGHDMQSGLTTAVALAAIRNARRGGVRDLGELAGTADRLIIENRPVGTRYVTAILSWLDLGTGELTYVLAGHPPPLLLRANSAVKQLRVRPRIPLGISDRPIAAATGREHLEPGDRLLFFTDGIVESRDDEGRPFGFQRLVEFIERDSAANLAAPETLRRVMHAVLDYQWGRIDDDATLMMIDWRPPTETLPPETSAPRHDT</sequence>
<dbReference type="InterPro" id="IPR036457">
    <property type="entry name" value="PPM-type-like_dom_sf"/>
</dbReference>
<dbReference type="SUPFAM" id="SSF81606">
    <property type="entry name" value="PP2C-like"/>
    <property type="match status" value="1"/>
</dbReference>
<dbReference type="eggNOG" id="COG2208">
    <property type="taxonomic scope" value="Bacteria"/>
</dbReference>
<dbReference type="GO" id="GO:0016791">
    <property type="term" value="F:phosphatase activity"/>
    <property type="evidence" value="ECO:0007669"/>
    <property type="project" value="TreeGrafter"/>
</dbReference>
<keyword evidence="1" id="KW-0378">Hydrolase</keyword>
<evidence type="ECO:0000313" key="3">
    <source>
        <dbReference type="EMBL" id="EIE98482.1"/>
    </source>
</evidence>
<evidence type="ECO:0000259" key="2">
    <source>
        <dbReference type="SMART" id="SM00331"/>
    </source>
</evidence>
<reference evidence="3 4" key="1">
    <citation type="submission" date="2011-09" db="EMBL/GenBank/DDBJ databases">
        <authorList>
            <consortium name="US DOE Joint Genome Institute (JGI-PGF)"/>
            <person name="Lucas S."/>
            <person name="Han J."/>
            <person name="Lapidus A."/>
            <person name="Cheng J.-F."/>
            <person name="Goodwin L."/>
            <person name="Pitluck S."/>
            <person name="Peters L."/>
            <person name="Land M.L."/>
            <person name="Hauser L."/>
            <person name="Brambilla E."/>
            <person name="Klenk H.-P."/>
            <person name="Woyke T.J."/>
        </authorList>
    </citation>
    <scope>NUCLEOTIDE SEQUENCE [LARGE SCALE GENOMIC DNA]</scope>
    <source>
        <strain evidence="3 4">K62</strain>
    </source>
</reference>
<dbReference type="HOGENOM" id="CLU_043255_1_0_11"/>
<keyword evidence="4" id="KW-1185">Reference proteome</keyword>
<organism evidence="3 4">
    <name type="scientific">Saccharomonospora glauca K62</name>
    <dbReference type="NCBI Taxonomy" id="928724"/>
    <lineage>
        <taxon>Bacteria</taxon>
        <taxon>Bacillati</taxon>
        <taxon>Actinomycetota</taxon>
        <taxon>Actinomycetes</taxon>
        <taxon>Pseudonocardiales</taxon>
        <taxon>Pseudonocardiaceae</taxon>
        <taxon>Saccharomonospora</taxon>
    </lineage>
</organism>
<dbReference type="EMBL" id="CM001484">
    <property type="protein sequence ID" value="EIE98482.1"/>
    <property type="molecule type" value="Genomic_DNA"/>
</dbReference>
<reference evidence="4" key="2">
    <citation type="submission" date="2012-01" db="EMBL/GenBank/DDBJ databases">
        <title>Noncontiguous Finished sequence of chromosome of Saccharomonospora glauca K62.</title>
        <authorList>
            <consortium name="US DOE Joint Genome Institute"/>
            <person name="Lucas S."/>
            <person name="Han J."/>
            <person name="Lapidus A."/>
            <person name="Cheng J.-F."/>
            <person name="Goodwin L."/>
            <person name="Pitluck S."/>
            <person name="Peters L."/>
            <person name="Mikhailova N."/>
            <person name="Held B."/>
            <person name="Detter J.C."/>
            <person name="Han C."/>
            <person name="Tapia R."/>
            <person name="Land M."/>
            <person name="Hauser L."/>
            <person name="Kyrpides N."/>
            <person name="Ivanova N."/>
            <person name="Pagani I."/>
            <person name="Brambilla E.-M."/>
            <person name="Klenk H.-P."/>
            <person name="Woyke T."/>
        </authorList>
    </citation>
    <scope>NUCLEOTIDE SEQUENCE [LARGE SCALE GENOMIC DNA]</scope>
    <source>
        <strain evidence="4">K62</strain>
    </source>
</reference>
<dbReference type="Gene3D" id="3.60.40.10">
    <property type="entry name" value="PPM-type phosphatase domain"/>
    <property type="match status" value="1"/>
</dbReference>